<organism evidence="1 2">
    <name type="scientific">Clunio marinus</name>
    <dbReference type="NCBI Taxonomy" id="568069"/>
    <lineage>
        <taxon>Eukaryota</taxon>
        <taxon>Metazoa</taxon>
        <taxon>Ecdysozoa</taxon>
        <taxon>Arthropoda</taxon>
        <taxon>Hexapoda</taxon>
        <taxon>Insecta</taxon>
        <taxon>Pterygota</taxon>
        <taxon>Neoptera</taxon>
        <taxon>Endopterygota</taxon>
        <taxon>Diptera</taxon>
        <taxon>Nematocera</taxon>
        <taxon>Chironomoidea</taxon>
        <taxon>Chironomidae</taxon>
        <taxon>Clunio</taxon>
    </lineage>
</organism>
<protein>
    <submittedName>
        <fullName evidence="1">CLUMA_CG014051, isoform A</fullName>
    </submittedName>
</protein>
<name>A0A1J1IKN5_9DIPT</name>
<dbReference type="Proteomes" id="UP000183832">
    <property type="component" value="Unassembled WGS sequence"/>
</dbReference>
<sequence>MEKQADNKEKFPAALNLLSHIRKSIKCSMKCFICSITKHTFCKMPGENPQKHFVSFPYSRLT</sequence>
<evidence type="ECO:0000313" key="2">
    <source>
        <dbReference type="Proteomes" id="UP000183832"/>
    </source>
</evidence>
<keyword evidence="2" id="KW-1185">Reference proteome</keyword>
<accession>A0A1J1IKN5</accession>
<dbReference type="AlphaFoldDB" id="A0A1J1IKN5"/>
<dbReference type="EMBL" id="CVRI01000054">
    <property type="protein sequence ID" value="CRL00799.1"/>
    <property type="molecule type" value="Genomic_DNA"/>
</dbReference>
<evidence type="ECO:0000313" key="1">
    <source>
        <dbReference type="EMBL" id="CRL00799.1"/>
    </source>
</evidence>
<proteinExistence type="predicted"/>
<reference evidence="1 2" key="1">
    <citation type="submission" date="2015-04" db="EMBL/GenBank/DDBJ databases">
        <authorList>
            <person name="Syromyatnikov M.Y."/>
            <person name="Popov V.N."/>
        </authorList>
    </citation>
    <scope>NUCLEOTIDE SEQUENCE [LARGE SCALE GENOMIC DNA]</scope>
</reference>
<gene>
    <name evidence="1" type="ORF">CLUMA_CG014051</name>
</gene>